<sequence>MDIEEGLIESHQRSAEWMNLRRKGRFLVGGQEQLDMDSLQNKLLKSNQEKKLLEQAVANLTSILAHQREQEEKKESRTVGASPGAARHEAGSRDQQNTIVIHTIEEEQTSEWINMSLAALNATAERPFVAETHYHNGTLPIQALFTGPGRPEFRNHRDRIRGDESRLVFPNQKSREAVCQLSDIQHFNVFPYNFQQLLRCFSWWQLDQNKNKAPILYIQQYNHSNGRTESIHDMYKAMHEVFGVRLDIEKRANTDSPEVHVEAPWLKMYEQTKTYAMVSPDHAKTLVEGLLNHYTHNNDKRAGCPADGNSKKTKPVIAFLDRKDSKRSISNSPEVLDKLRQSGHDVHYQSSFHGMSLIEQIKFMSEADIVMGPHGTQFTTSLFVPWCGSLLEFFPRQYYAPNWYGSMVALSGKHHFLAYQGGQALNAYRRNTRHFNASVEAVEQVTAVMVERWHSCCAARNSNSDYSNKFGIRTIVEEKRGGKMSIPPEAINGTEQNPYVAETRYNGTLPAWEMFLGPGRPYFPEGQRALNKSDARLLFPNHNSTEAVCRLSNIFLFQMFPHNFQQLVRCFSWWQMDHNKNKTPVLYIQQYDHGTDDMASVHGMYKAMQDAFGVRLDRTNEDSPEVHVTAPWDSMVFQTGTYAMVSREHAKPMAEGFLNYYTPNNDKRAGCPTNGSSKKGPVIAYLDRQDSRRSIANSNEVLDRLQKAGYDVLYQSSFKGVIEEAGTCSKCLLGRVGNWSVSWYI</sequence>
<name>A0A9N8F1Y2_9STRA</name>
<evidence type="ECO:0000259" key="5">
    <source>
        <dbReference type="Pfam" id="PF04577"/>
    </source>
</evidence>
<comment type="caution">
    <text evidence="6">The sequence shown here is derived from an EMBL/GenBank/DDBJ whole genome shotgun (WGS) entry which is preliminary data.</text>
</comment>
<dbReference type="AlphaFoldDB" id="A0A9N8F1Y2"/>
<evidence type="ECO:0000256" key="1">
    <source>
        <dbReference type="ARBA" id="ARBA00022676"/>
    </source>
</evidence>
<dbReference type="Pfam" id="PF04577">
    <property type="entry name" value="Glyco_transf_61"/>
    <property type="match status" value="1"/>
</dbReference>
<protein>
    <recommendedName>
        <fullName evidence="5">Glycosyltransferase 61 catalytic domain-containing protein</fullName>
    </recommendedName>
</protein>
<evidence type="ECO:0000256" key="2">
    <source>
        <dbReference type="ARBA" id="ARBA00022679"/>
    </source>
</evidence>
<dbReference type="EMBL" id="CAICTM010003478">
    <property type="protein sequence ID" value="CAB9531381.1"/>
    <property type="molecule type" value="Genomic_DNA"/>
</dbReference>
<dbReference type="GO" id="GO:0016757">
    <property type="term" value="F:glycosyltransferase activity"/>
    <property type="evidence" value="ECO:0007669"/>
    <property type="project" value="UniProtKB-KW"/>
</dbReference>
<evidence type="ECO:0000313" key="7">
    <source>
        <dbReference type="Proteomes" id="UP001153069"/>
    </source>
</evidence>
<feature type="region of interest" description="Disordered" evidence="4">
    <location>
        <begin position="66"/>
        <end position="95"/>
    </location>
</feature>
<dbReference type="PANTHER" id="PTHR20961">
    <property type="entry name" value="GLYCOSYLTRANSFERASE"/>
    <property type="match status" value="1"/>
</dbReference>
<dbReference type="Proteomes" id="UP001153069">
    <property type="component" value="Unassembled WGS sequence"/>
</dbReference>
<feature type="domain" description="Glycosyltransferase 61 catalytic" evidence="5">
    <location>
        <begin position="310"/>
        <end position="385"/>
    </location>
</feature>
<proteinExistence type="predicted"/>
<keyword evidence="3" id="KW-0325">Glycoprotein</keyword>
<dbReference type="InterPro" id="IPR007657">
    <property type="entry name" value="Glycosyltransferase_61"/>
</dbReference>
<dbReference type="InterPro" id="IPR049625">
    <property type="entry name" value="Glyco_transf_61_cat"/>
</dbReference>
<reference evidence="6" key="1">
    <citation type="submission" date="2020-06" db="EMBL/GenBank/DDBJ databases">
        <authorList>
            <consortium name="Plant Systems Biology data submission"/>
        </authorList>
    </citation>
    <scope>NUCLEOTIDE SEQUENCE</scope>
    <source>
        <strain evidence="6">D6</strain>
    </source>
</reference>
<keyword evidence="1" id="KW-0328">Glycosyltransferase</keyword>
<gene>
    <name evidence="6" type="ORF">SEMRO_3480_G348470.1</name>
</gene>
<evidence type="ECO:0000256" key="3">
    <source>
        <dbReference type="ARBA" id="ARBA00023180"/>
    </source>
</evidence>
<dbReference type="OrthoDB" id="48748at2759"/>
<accession>A0A9N8F1Y2</accession>
<keyword evidence="2" id="KW-0808">Transferase</keyword>
<organism evidence="6 7">
    <name type="scientific">Seminavis robusta</name>
    <dbReference type="NCBI Taxonomy" id="568900"/>
    <lineage>
        <taxon>Eukaryota</taxon>
        <taxon>Sar</taxon>
        <taxon>Stramenopiles</taxon>
        <taxon>Ochrophyta</taxon>
        <taxon>Bacillariophyta</taxon>
        <taxon>Bacillariophyceae</taxon>
        <taxon>Bacillariophycidae</taxon>
        <taxon>Naviculales</taxon>
        <taxon>Naviculaceae</taxon>
        <taxon>Seminavis</taxon>
    </lineage>
</organism>
<feature type="compositionally biased region" description="Basic and acidic residues" evidence="4">
    <location>
        <begin position="66"/>
        <end position="77"/>
    </location>
</feature>
<keyword evidence="7" id="KW-1185">Reference proteome</keyword>
<evidence type="ECO:0000313" key="6">
    <source>
        <dbReference type="EMBL" id="CAB9531381.1"/>
    </source>
</evidence>
<evidence type="ECO:0000256" key="4">
    <source>
        <dbReference type="SAM" id="MobiDB-lite"/>
    </source>
</evidence>